<keyword evidence="15" id="KW-1185">Reference proteome</keyword>
<dbReference type="InterPro" id="IPR036236">
    <property type="entry name" value="Znf_C2H2_sf"/>
</dbReference>
<evidence type="ECO:0000313" key="14">
    <source>
        <dbReference type="EMBL" id="KAK3862793.1"/>
    </source>
</evidence>
<comment type="caution">
    <text evidence="14">The sequence shown here is derived from an EMBL/GenBank/DDBJ whole genome shotgun (WGS) entry which is preliminary data.</text>
</comment>
<feature type="domain" description="C2H2-type" evidence="13">
    <location>
        <begin position="177"/>
        <end position="204"/>
    </location>
</feature>
<feature type="domain" description="C2H2-type" evidence="13">
    <location>
        <begin position="121"/>
        <end position="148"/>
    </location>
</feature>
<dbReference type="PANTHER" id="PTHR24404:SF114">
    <property type="entry name" value="KLUMPFUSS, ISOFORM B-RELATED"/>
    <property type="match status" value="1"/>
</dbReference>
<dbReference type="GO" id="GO:0006357">
    <property type="term" value="P:regulation of transcription by RNA polymerase II"/>
    <property type="evidence" value="ECO:0007669"/>
    <property type="project" value="TreeGrafter"/>
</dbReference>
<feature type="domain" description="C2H2-type" evidence="13">
    <location>
        <begin position="93"/>
        <end position="120"/>
    </location>
</feature>
<evidence type="ECO:0000256" key="10">
    <source>
        <dbReference type="ARBA" id="ARBA00023242"/>
    </source>
</evidence>
<gene>
    <name evidence="14" type="ORF">Pcinc_031372</name>
</gene>
<dbReference type="Pfam" id="PF12874">
    <property type="entry name" value="zf-met"/>
    <property type="match status" value="1"/>
</dbReference>
<dbReference type="PROSITE" id="PS50157">
    <property type="entry name" value="ZINC_FINGER_C2H2_2"/>
    <property type="match status" value="11"/>
</dbReference>
<keyword evidence="8" id="KW-0238">DNA-binding</keyword>
<organism evidence="14 15">
    <name type="scientific">Petrolisthes cinctipes</name>
    <name type="common">Flat porcelain crab</name>
    <dbReference type="NCBI Taxonomy" id="88211"/>
    <lineage>
        <taxon>Eukaryota</taxon>
        <taxon>Metazoa</taxon>
        <taxon>Ecdysozoa</taxon>
        <taxon>Arthropoda</taxon>
        <taxon>Crustacea</taxon>
        <taxon>Multicrustacea</taxon>
        <taxon>Malacostraca</taxon>
        <taxon>Eumalacostraca</taxon>
        <taxon>Eucarida</taxon>
        <taxon>Decapoda</taxon>
        <taxon>Pleocyemata</taxon>
        <taxon>Anomura</taxon>
        <taxon>Galatheoidea</taxon>
        <taxon>Porcellanidae</taxon>
        <taxon>Petrolisthes</taxon>
    </lineage>
</organism>
<keyword evidence="4" id="KW-0677">Repeat</keyword>
<dbReference type="GO" id="GO:0005634">
    <property type="term" value="C:nucleus"/>
    <property type="evidence" value="ECO:0007669"/>
    <property type="project" value="UniProtKB-SubCell"/>
</dbReference>
<evidence type="ECO:0000256" key="2">
    <source>
        <dbReference type="ARBA" id="ARBA00006991"/>
    </source>
</evidence>
<dbReference type="InterPro" id="IPR050589">
    <property type="entry name" value="Ikaros_C2H2-ZF"/>
</dbReference>
<feature type="region of interest" description="Disordered" evidence="12">
    <location>
        <begin position="358"/>
        <end position="396"/>
    </location>
</feature>
<dbReference type="FunFam" id="3.30.160.60:FF:001171">
    <property type="entry name" value="Zinc finger protein 236"/>
    <property type="match status" value="1"/>
</dbReference>
<dbReference type="FunFam" id="3.30.160.60:FF:000448">
    <property type="entry name" value="RE1-silencing transcription factor A"/>
    <property type="match status" value="1"/>
</dbReference>
<dbReference type="FunFam" id="3.30.160.60:FF:000446">
    <property type="entry name" value="Zinc finger protein"/>
    <property type="match status" value="1"/>
</dbReference>
<feature type="domain" description="C2H2-type" evidence="13">
    <location>
        <begin position="289"/>
        <end position="316"/>
    </location>
</feature>
<feature type="domain" description="C2H2-type" evidence="13">
    <location>
        <begin position="149"/>
        <end position="176"/>
    </location>
</feature>
<keyword evidence="6" id="KW-0862">Zinc</keyword>
<name>A0AAE1K4L8_PETCI</name>
<dbReference type="Gene3D" id="3.30.160.60">
    <property type="entry name" value="Classic Zinc Finger"/>
    <property type="match status" value="11"/>
</dbReference>
<keyword evidence="5 11" id="KW-0863">Zinc-finger</keyword>
<feature type="domain" description="C2H2-type" evidence="13">
    <location>
        <begin position="65"/>
        <end position="92"/>
    </location>
</feature>
<feature type="compositionally biased region" description="Basic residues" evidence="12">
    <location>
        <begin position="359"/>
        <end position="375"/>
    </location>
</feature>
<evidence type="ECO:0000256" key="7">
    <source>
        <dbReference type="ARBA" id="ARBA00023015"/>
    </source>
</evidence>
<dbReference type="PROSITE" id="PS00028">
    <property type="entry name" value="ZINC_FINGER_C2H2_1"/>
    <property type="match status" value="11"/>
</dbReference>
<evidence type="ECO:0000259" key="13">
    <source>
        <dbReference type="PROSITE" id="PS50157"/>
    </source>
</evidence>
<proteinExistence type="inferred from homology"/>
<protein>
    <recommendedName>
        <fullName evidence="13">C2H2-type domain-containing protein</fullName>
    </recommendedName>
</protein>
<evidence type="ECO:0000256" key="4">
    <source>
        <dbReference type="ARBA" id="ARBA00022737"/>
    </source>
</evidence>
<dbReference type="SUPFAM" id="SSF57667">
    <property type="entry name" value="beta-beta-alpha zinc fingers"/>
    <property type="match status" value="6"/>
</dbReference>
<evidence type="ECO:0000256" key="12">
    <source>
        <dbReference type="SAM" id="MobiDB-lite"/>
    </source>
</evidence>
<dbReference type="SMART" id="SM00355">
    <property type="entry name" value="ZnF_C2H2"/>
    <property type="match status" value="11"/>
</dbReference>
<dbReference type="FunFam" id="3.30.160.60:FF:000557">
    <property type="entry name" value="zinc finger and SCAN domain-containing protein 29"/>
    <property type="match status" value="2"/>
</dbReference>
<evidence type="ECO:0000256" key="6">
    <source>
        <dbReference type="ARBA" id="ARBA00022833"/>
    </source>
</evidence>
<feature type="domain" description="C2H2-type" evidence="13">
    <location>
        <begin position="233"/>
        <end position="260"/>
    </location>
</feature>
<evidence type="ECO:0000256" key="8">
    <source>
        <dbReference type="ARBA" id="ARBA00023125"/>
    </source>
</evidence>
<dbReference type="GO" id="GO:0008270">
    <property type="term" value="F:zinc ion binding"/>
    <property type="evidence" value="ECO:0007669"/>
    <property type="project" value="UniProtKB-KW"/>
</dbReference>
<dbReference type="FunFam" id="3.30.160.60:FF:002343">
    <property type="entry name" value="Zinc finger protein 33A"/>
    <property type="match status" value="4"/>
</dbReference>
<dbReference type="InterPro" id="IPR013087">
    <property type="entry name" value="Znf_C2H2_type"/>
</dbReference>
<feature type="domain" description="C2H2-type" evidence="13">
    <location>
        <begin position="261"/>
        <end position="288"/>
    </location>
</feature>
<evidence type="ECO:0000256" key="1">
    <source>
        <dbReference type="ARBA" id="ARBA00004123"/>
    </source>
</evidence>
<keyword evidence="10" id="KW-0539">Nucleus</keyword>
<accession>A0AAE1K4L8</accession>
<keyword evidence="7" id="KW-0805">Transcription regulation</keyword>
<evidence type="ECO:0000256" key="3">
    <source>
        <dbReference type="ARBA" id="ARBA00022723"/>
    </source>
</evidence>
<dbReference type="GO" id="GO:0000978">
    <property type="term" value="F:RNA polymerase II cis-regulatory region sequence-specific DNA binding"/>
    <property type="evidence" value="ECO:0007669"/>
    <property type="project" value="TreeGrafter"/>
</dbReference>
<evidence type="ECO:0000256" key="11">
    <source>
        <dbReference type="PROSITE-ProRule" id="PRU00042"/>
    </source>
</evidence>
<reference evidence="14" key="1">
    <citation type="submission" date="2023-10" db="EMBL/GenBank/DDBJ databases">
        <title>Genome assemblies of two species of porcelain crab, Petrolisthes cinctipes and Petrolisthes manimaculis (Anomura: Porcellanidae).</title>
        <authorList>
            <person name="Angst P."/>
        </authorList>
    </citation>
    <scope>NUCLEOTIDE SEQUENCE</scope>
    <source>
        <strain evidence="14">PB745_01</strain>
        <tissue evidence="14">Gill</tissue>
    </source>
</reference>
<dbReference type="PANTHER" id="PTHR24404">
    <property type="entry name" value="ZINC FINGER PROTEIN"/>
    <property type="match status" value="1"/>
</dbReference>
<feature type="domain" description="C2H2-type" evidence="13">
    <location>
        <begin position="317"/>
        <end position="344"/>
    </location>
</feature>
<dbReference type="FunFam" id="3.30.160.60:FF:001480">
    <property type="entry name" value="Si:cabz01071911.3"/>
    <property type="match status" value="1"/>
</dbReference>
<evidence type="ECO:0000256" key="9">
    <source>
        <dbReference type="ARBA" id="ARBA00023163"/>
    </source>
</evidence>
<comment type="subcellular location">
    <subcellularLocation>
        <location evidence="1">Nucleus</location>
    </subcellularLocation>
</comment>
<feature type="domain" description="C2H2-type" evidence="13">
    <location>
        <begin position="345"/>
        <end position="372"/>
    </location>
</feature>
<dbReference type="FunFam" id="3.30.160.60:FF:001156">
    <property type="entry name" value="Zinc finger protein 407"/>
    <property type="match status" value="1"/>
</dbReference>
<dbReference type="EMBL" id="JAWQEG010004153">
    <property type="protein sequence ID" value="KAK3862793.1"/>
    <property type="molecule type" value="Genomic_DNA"/>
</dbReference>
<feature type="domain" description="C2H2-type" evidence="13">
    <location>
        <begin position="205"/>
        <end position="232"/>
    </location>
</feature>
<comment type="similarity">
    <text evidence="2">Belongs to the krueppel C2H2-type zinc-finger protein family.</text>
</comment>
<dbReference type="GO" id="GO:0003700">
    <property type="term" value="F:DNA-binding transcription factor activity"/>
    <property type="evidence" value="ECO:0007669"/>
    <property type="project" value="TreeGrafter"/>
</dbReference>
<dbReference type="AlphaFoldDB" id="A0AAE1K4L8"/>
<keyword evidence="9" id="KW-0804">Transcription</keyword>
<keyword evidence="3" id="KW-0479">Metal-binding</keyword>
<dbReference type="Pfam" id="PF00096">
    <property type="entry name" value="zf-C2H2"/>
    <property type="match status" value="8"/>
</dbReference>
<sequence>MESTGYNKEQQYKECANETIEERGHQMEVTRGEYNGSSLIKTSDMSERKENVNDNKKDVFNGKTFKCDQCNSVFSQKCNLKRHIRLHSGYKPYHCKECNASFYEQDSLKKHMRTHTGEKPYKCEECNVSFSHSGHLKTHKRIHSGEKPYSCQECGMSFSQSGNLKVHLRVHTGEKPYVCKICLASFSSSSVFRKHKMVHTGERPFKCSLCAAQFSSNSNLLRHHKTHTGEKPFKCLLCTAAFPVKNSLERHVKSHTGDRQYCCEMCGSVFIDMSDLTKHRKTHTGERPLKCEVCSMGFFSKAQRKIHMRTHTGEKPHKCLLCGVSFAQIGTLNKHRLTHTGEKPFKCDQCGAPFTAKSSLKKHKERHSNKASPKVRRTDHLSEVHKTESHVGHPPCSLSVTANEGSVCRQGLMGVVQKSIVLHSNNVQTPINTCTAESSMSPNYFHIKHSMGKDYHSQVSAVPLSSLSSDTTAMSLAMGNPAQVSGSPTDLYTTCDSSVPVFSGSDVVSSSLHDADCYKPRENQGLAFTSFPKENEICGGLARELSNSALPSGFHYFTSLPPAEPNDLAITSAARLPIEQKW</sequence>
<dbReference type="Proteomes" id="UP001286313">
    <property type="component" value="Unassembled WGS sequence"/>
</dbReference>
<evidence type="ECO:0000256" key="5">
    <source>
        <dbReference type="ARBA" id="ARBA00022771"/>
    </source>
</evidence>
<evidence type="ECO:0000313" key="15">
    <source>
        <dbReference type="Proteomes" id="UP001286313"/>
    </source>
</evidence>
<feature type="compositionally biased region" description="Basic and acidic residues" evidence="12">
    <location>
        <begin position="376"/>
        <end position="391"/>
    </location>
</feature>